<comment type="function">
    <text evidence="1">Functions in two distinct reactions of the de novo folate biosynthetic pathway. Catalyzes the addition of a glutamate residue to dihydropteroate (7,8-dihydropteroate or H2Pte) to form dihydrofolate (7,8-dihydrofolate monoglutamate or H2Pte-Glu). Also catalyzes successive additions of L-glutamate to tetrahydrofolate or 10-formyltetrahydrofolate or 5,10-methylenetetrahydrofolate, leading to folylpolyglutamate derivatives.</text>
</comment>
<evidence type="ECO:0000313" key="24">
    <source>
        <dbReference type="Proteomes" id="UP000752292"/>
    </source>
</evidence>
<comment type="catalytic activity">
    <reaction evidence="19">
        <text>(6R)-5,10-methylenetetrahydrofolyl-(gamma-L-Glu)(n) + L-glutamate + ATP = (6R)-5,10-methylenetetrahydrofolyl-(gamma-L-Glu)(n+1) + ADP + phosphate + H(+)</text>
        <dbReference type="Rhea" id="RHEA:51912"/>
        <dbReference type="Rhea" id="RHEA-COMP:13257"/>
        <dbReference type="Rhea" id="RHEA-COMP:13258"/>
        <dbReference type="ChEBI" id="CHEBI:15378"/>
        <dbReference type="ChEBI" id="CHEBI:29985"/>
        <dbReference type="ChEBI" id="CHEBI:30616"/>
        <dbReference type="ChEBI" id="CHEBI:43474"/>
        <dbReference type="ChEBI" id="CHEBI:136572"/>
        <dbReference type="ChEBI" id="CHEBI:456216"/>
        <dbReference type="EC" id="6.3.2.17"/>
    </reaction>
</comment>
<evidence type="ECO:0000256" key="18">
    <source>
        <dbReference type="ARBA" id="ARBA00047808"/>
    </source>
</evidence>
<dbReference type="GO" id="GO:0046656">
    <property type="term" value="P:folic acid biosynthetic process"/>
    <property type="evidence" value="ECO:0007669"/>
    <property type="project" value="UniProtKB-KW"/>
</dbReference>
<dbReference type="Proteomes" id="UP000752292">
    <property type="component" value="Unassembled WGS sequence"/>
</dbReference>
<evidence type="ECO:0000256" key="15">
    <source>
        <dbReference type="ARBA" id="ARBA00030592"/>
    </source>
</evidence>
<dbReference type="SUPFAM" id="SSF53244">
    <property type="entry name" value="MurD-like peptide ligases, peptide-binding domain"/>
    <property type="match status" value="1"/>
</dbReference>
<comment type="catalytic activity">
    <reaction evidence="17">
        <text>(6S)-5,6,7,8-tetrahydrofolyl-(gamma-L-Glu)(n) + L-glutamate + ATP = (6S)-5,6,7,8-tetrahydrofolyl-(gamma-L-Glu)(n+1) + ADP + phosphate + H(+)</text>
        <dbReference type="Rhea" id="RHEA:10580"/>
        <dbReference type="Rhea" id="RHEA-COMP:14738"/>
        <dbReference type="Rhea" id="RHEA-COMP:14740"/>
        <dbReference type="ChEBI" id="CHEBI:15378"/>
        <dbReference type="ChEBI" id="CHEBI:29985"/>
        <dbReference type="ChEBI" id="CHEBI:30616"/>
        <dbReference type="ChEBI" id="CHEBI:43474"/>
        <dbReference type="ChEBI" id="CHEBI:141005"/>
        <dbReference type="ChEBI" id="CHEBI:456216"/>
        <dbReference type="EC" id="6.3.2.17"/>
    </reaction>
</comment>
<keyword evidence="13" id="KW-0289">Folate biosynthesis</keyword>
<evidence type="ECO:0000256" key="2">
    <source>
        <dbReference type="ARBA" id="ARBA00004799"/>
    </source>
</evidence>
<dbReference type="GO" id="GO:0005524">
    <property type="term" value="F:ATP binding"/>
    <property type="evidence" value="ECO:0007669"/>
    <property type="project" value="UniProtKB-KW"/>
</dbReference>
<keyword evidence="9" id="KW-0479">Metal-binding</keyword>
<dbReference type="Pfam" id="PF02875">
    <property type="entry name" value="Mur_ligase_C"/>
    <property type="match status" value="1"/>
</dbReference>
<dbReference type="EC" id="6.3.2.17" evidence="6"/>
<protein>
    <recommendedName>
        <fullName evidence="7">Dihydrofolate synthase/folylpolyglutamate synthase</fullName>
        <ecNumber evidence="5">6.3.2.12</ecNumber>
        <ecNumber evidence="6">6.3.2.17</ecNumber>
    </recommendedName>
    <alternativeName>
        <fullName evidence="16">Folylpoly-gamma-glutamate synthetase-dihydrofolate synthetase</fullName>
    </alternativeName>
    <alternativeName>
        <fullName evidence="14">Folylpolyglutamate synthetase</fullName>
    </alternativeName>
    <alternativeName>
        <fullName evidence="15">Tetrahydrofolylpolyglutamate synthase</fullName>
    </alternativeName>
</protein>
<dbReference type="GO" id="GO:0005737">
    <property type="term" value="C:cytoplasm"/>
    <property type="evidence" value="ECO:0007669"/>
    <property type="project" value="TreeGrafter"/>
</dbReference>
<dbReference type="Gene3D" id="3.90.190.20">
    <property type="entry name" value="Mur ligase, C-terminal domain"/>
    <property type="match status" value="1"/>
</dbReference>
<comment type="similarity">
    <text evidence="4 21">Belongs to the folylpolyglutamate synthase family.</text>
</comment>
<evidence type="ECO:0000256" key="13">
    <source>
        <dbReference type="ARBA" id="ARBA00022909"/>
    </source>
</evidence>
<comment type="pathway">
    <text evidence="3">Cofactor biosynthesis; tetrahydrofolylpolyglutamate biosynthesis.</text>
</comment>
<dbReference type="GO" id="GO:0008841">
    <property type="term" value="F:dihydrofolate synthase activity"/>
    <property type="evidence" value="ECO:0007669"/>
    <property type="project" value="UniProtKB-EC"/>
</dbReference>
<comment type="catalytic activity">
    <reaction evidence="20">
        <text>7,8-dihydropteroate + L-glutamate + ATP = 7,8-dihydrofolate + ADP + phosphate + H(+)</text>
        <dbReference type="Rhea" id="RHEA:23584"/>
        <dbReference type="ChEBI" id="CHEBI:15378"/>
        <dbReference type="ChEBI" id="CHEBI:17839"/>
        <dbReference type="ChEBI" id="CHEBI:29985"/>
        <dbReference type="ChEBI" id="CHEBI:30616"/>
        <dbReference type="ChEBI" id="CHEBI:43474"/>
        <dbReference type="ChEBI" id="CHEBI:57451"/>
        <dbReference type="ChEBI" id="CHEBI:456216"/>
        <dbReference type="EC" id="6.3.2.12"/>
    </reaction>
</comment>
<evidence type="ECO:0000256" key="9">
    <source>
        <dbReference type="ARBA" id="ARBA00022723"/>
    </source>
</evidence>
<dbReference type="GO" id="GO:0046872">
    <property type="term" value="F:metal ion binding"/>
    <property type="evidence" value="ECO:0007669"/>
    <property type="project" value="UniProtKB-KW"/>
</dbReference>
<dbReference type="AlphaFoldDB" id="A0A932ZTL1"/>
<evidence type="ECO:0000256" key="7">
    <source>
        <dbReference type="ARBA" id="ARBA00019357"/>
    </source>
</evidence>
<evidence type="ECO:0000256" key="5">
    <source>
        <dbReference type="ARBA" id="ARBA00013023"/>
    </source>
</evidence>
<evidence type="ECO:0000256" key="19">
    <source>
        <dbReference type="ARBA" id="ARBA00049035"/>
    </source>
</evidence>
<dbReference type="PANTHER" id="PTHR11136">
    <property type="entry name" value="FOLYLPOLYGLUTAMATE SYNTHASE-RELATED"/>
    <property type="match status" value="1"/>
</dbReference>
<name>A0A932ZTL1_UNCTE</name>
<dbReference type="PANTHER" id="PTHR11136:SF0">
    <property type="entry name" value="DIHYDROFOLATE SYNTHETASE-RELATED"/>
    <property type="match status" value="1"/>
</dbReference>
<evidence type="ECO:0000256" key="3">
    <source>
        <dbReference type="ARBA" id="ARBA00005150"/>
    </source>
</evidence>
<dbReference type="SUPFAM" id="SSF53623">
    <property type="entry name" value="MurD-like peptide ligases, catalytic domain"/>
    <property type="match status" value="1"/>
</dbReference>
<dbReference type="PIRSF" id="PIRSF001563">
    <property type="entry name" value="Folylpolyglu_synth"/>
    <property type="match status" value="1"/>
</dbReference>
<dbReference type="InterPro" id="IPR001645">
    <property type="entry name" value="Folylpolyglutamate_synth"/>
</dbReference>
<evidence type="ECO:0000256" key="8">
    <source>
        <dbReference type="ARBA" id="ARBA00022598"/>
    </source>
</evidence>
<feature type="domain" description="Mur ligase C-terminal" evidence="22">
    <location>
        <begin position="309"/>
        <end position="430"/>
    </location>
</feature>
<evidence type="ECO:0000256" key="4">
    <source>
        <dbReference type="ARBA" id="ARBA00008276"/>
    </source>
</evidence>
<evidence type="ECO:0000256" key="21">
    <source>
        <dbReference type="PIRNR" id="PIRNR001563"/>
    </source>
</evidence>
<dbReference type="EMBL" id="JACQRX010000131">
    <property type="protein sequence ID" value="MBI4251388.1"/>
    <property type="molecule type" value="Genomic_DNA"/>
</dbReference>
<evidence type="ECO:0000256" key="14">
    <source>
        <dbReference type="ARBA" id="ARBA00030048"/>
    </source>
</evidence>
<sequence>MELFRRLEVFLNALAALPKRSWRPRIDPRGLRVEGPGLRRVEALLDRLGVPAPGRPVVHVVGTSGKGSTVLMMAEAFHAAGVRTAAFFSPHLTSLAERFWIAGRFLDPAWAGRCGARLAQAAGDMAKDPGLGPPSYFEATLGIFLLAAEEAGCEMILLEAGLGGTYDATNAVTPAALDVVTPIGLDHTDLLGETVARIARDKAGIITRGGRVISGVQHVSARRELARVARERGASLISPPEVERLAWGVDGCRLDLCFPDGERWEGLRTRMCGGHQALNAAVAAGACRLLGLREEAVRAGVWAARLPCRLEAMPDQPAVILDGAHNRDKARALAEAMDQWPGRRRIFVLGAVGDKDYRGMARVLAPAGHHFFVTLPPGGVPRPGLPPEKFRQALVRAGARNVDVVMDPWNALDAALADAREGDVVVVAGSLYLAGELRRRWVPESRILETGRAFPPELGL</sequence>
<comment type="pathway">
    <text evidence="2">Cofactor biosynthesis; tetrahydrofolate biosynthesis; 7,8-dihydrofolate from 2-amino-4-hydroxy-6-hydroxymethyl-7,8-dihydropteridine diphosphate and 4-aminobenzoate: step 2/2.</text>
</comment>
<dbReference type="Gene3D" id="3.40.1190.10">
    <property type="entry name" value="Mur-like, catalytic domain"/>
    <property type="match status" value="1"/>
</dbReference>
<keyword evidence="12" id="KW-0460">Magnesium</keyword>
<comment type="caution">
    <text evidence="23">The sequence shown here is derived from an EMBL/GenBank/DDBJ whole genome shotgun (WGS) entry which is preliminary data.</text>
</comment>
<evidence type="ECO:0000259" key="22">
    <source>
        <dbReference type="Pfam" id="PF02875"/>
    </source>
</evidence>
<evidence type="ECO:0000256" key="10">
    <source>
        <dbReference type="ARBA" id="ARBA00022741"/>
    </source>
</evidence>
<evidence type="ECO:0000256" key="20">
    <source>
        <dbReference type="ARBA" id="ARBA00049161"/>
    </source>
</evidence>
<evidence type="ECO:0000256" key="11">
    <source>
        <dbReference type="ARBA" id="ARBA00022840"/>
    </source>
</evidence>
<evidence type="ECO:0000313" key="23">
    <source>
        <dbReference type="EMBL" id="MBI4251388.1"/>
    </source>
</evidence>
<evidence type="ECO:0000256" key="17">
    <source>
        <dbReference type="ARBA" id="ARBA00047493"/>
    </source>
</evidence>
<evidence type="ECO:0000256" key="6">
    <source>
        <dbReference type="ARBA" id="ARBA00013025"/>
    </source>
</evidence>
<dbReference type="GO" id="GO:0004326">
    <property type="term" value="F:tetrahydrofolylpolyglutamate synthase activity"/>
    <property type="evidence" value="ECO:0007669"/>
    <property type="project" value="UniProtKB-EC"/>
</dbReference>
<reference evidence="23" key="1">
    <citation type="submission" date="2020-07" db="EMBL/GenBank/DDBJ databases">
        <title>Huge and variable diversity of episymbiotic CPR bacteria and DPANN archaea in groundwater ecosystems.</title>
        <authorList>
            <person name="He C.Y."/>
            <person name="Keren R."/>
            <person name="Whittaker M."/>
            <person name="Farag I.F."/>
            <person name="Doudna J."/>
            <person name="Cate J.H.D."/>
            <person name="Banfield J.F."/>
        </authorList>
    </citation>
    <scope>NUCLEOTIDE SEQUENCE</scope>
    <source>
        <strain evidence="23">NC_groundwater_1370_Ag_S-0.2um_69_93</strain>
    </source>
</reference>
<dbReference type="NCBIfam" id="TIGR01499">
    <property type="entry name" value="folC"/>
    <property type="match status" value="1"/>
</dbReference>
<proteinExistence type="inferred from homology"/>
<dbReference type="EC" id="6.3.2.12" evidence="5"/>
<evidence type="ECO:0000256" key="12">
    <source>
        <dbReference type="ARBA" id="ARBA00022842"/>
    </source>
</evidence>
<dbReference type="InterPro" id="IPR036615">
    <property type="entry name" value="Mur_ligase_C_dom_sf"/>
</dbReference>
<gene>
    <name evidence="23" type="ORF">HY618_02930</name>
</gene>
<organism evidence="23 24">
    <name type="scientific">Tectimicrobiota bacterium</name>
    <dbReference type="NCBI Taxonomy" id="2528274"/>
    <lineage>
        <taxon>Bacteria</taxon>
        <taxon>Pseudomonadati</taxon>
        <taxon>Nitrospinota/Tectimicrobiota group</taxon>
        <taxon>Candidatus Tectimicrobiota</taxon>
    </lineage>
</organism>
<keyword evidence="8 21" id="KW-0436">Ligase</keyword>
<evidence type="ECO:0000256" key="1">
    <source>
        <dbReference type="ARBA" id="ARBA00002714"/>
    </source>
</evidence>
<comment type="catalytic activity">
    <reaction evidence="18">
        <text>10-formyltetrahydrofolyl-(gamma-L-Glu)(n) + L-glutamate + ATP = 10-formyltetrahydrofolyl-(gamma-L-Glu)(n+1) + ADP + phosphate + H(+)</text>
        <dbReference type="Rhea" id="RHEA:51904"/>
        <dbReference type="Rhea" id="RHEA-COMP:13088"/>
        <dbReference type="Rhea" id="RHEA-COMP:14300"/>
        <dbReference type="ChEBI" id="CHEBI:15378"/>
        <dbReference type="ChEBI" id="CHEBI:29985"/>
        <dbReference type="ChEBI" id="CHEBI:30616"/>
        <dbReference type="ChEBI" id="CHEBI:43474"/>
        <dbReference type="ChEBI" id="CHEBI:134413"/>
        <dbReference type="ChEBI" id="CHEBI:456216"/>
        <dbReference type="EC" id="6.3.2.17"/>
    </reaction>
</comment>
<accession>A0A932ZTL1</accession>
<keyword evidence="10 21" id="KW-0547">Nucleotide-binding</keyword>
<keyword evidence="11 21" id="KW-0067">ATP-binding</keyword>
<dbReference type="InterPro" id="IPR036565">
    <property type="entry name" value="Mur-like_cat_sf"/>
</dbReference>
<evidence type="ECO:0000256" key="16">
    <source>
        <dbReference type="ARBA" id="ARBA00032510"/>
    </source>
</evidence>
<dbReference type="InterPro" id="IPR004101">
    <property type="entry name" value="Mur_ligase_C"/>
</dbReference>